<keyword evidence="4" id="KW-0479">Metal-binding</keyword>
<evidence type="ECO:0000256" key="7">
    <source>
        <dbReference type="ARBA" id="ARBA00023002"/>
    </source>
</evidence>
<evidence type="ECO:0000256" key="9">
    <source>
        <dbReference type="ARBA" id="ARBA00023033"/>
    </source>
</evidence>
<dbReference type="SUPFAM" id="SSF57701">
    <property type="entry name" value="Zn2/Cys6 DNA-binding domain"/>
    <property type="match status" value="1"/>
</dbReference>
<dbReference type="PANTHER" id="PTHR33353">
    <property type="entry name" value="PUTATIVE (AFU_ORTHOLOGUE AFUA_1G12560)-RELATED"/>
    <property type="match status" value="1"/>
</dbReference>
<dbReference type="GO" id="GO:0005576">
    <property type="term" value="C:extracellular region"/>
    <property type="evidence" value="ECO:0007669"/>
    <property type="project" value="UniProtKB-SubCell"/>
</dbReference>
<evidence type="ECO:0000256" key="14">
    <source>
        <dbReference type="ARBA" id="ARBA00045077"/>
    </source>
</evidence>
<dbReference type="GO" id="GO:0030245">
    <property type="term" value="P:cellulose catabolic process"/>
    <property type="evidence" value="ECO:0007669"/>
    <property type="project" value="UniProtKB-KW"/>
</dbReference>
<dbReference type="Gene3D" id="4.10.240.10">
    <property type="entry name" value="Zn(2)-C6 fungal-type DNA-binding domain"/>
    <property type="match status" value="1"/>
</dbReference>
<dbReference type="Pfam" id="PF00172">
    <property type="entry name" value="Zn_clus"/>
    <property type="match status" value="1"/>
</dbReference>
<accession>A0A4Y9Z4W8</accession>
<evidence type="ECO:0000256" key="4">
    <source>
        <dbReference type="ARBA" id="ARBA00022723"/>
    </source>
</evidence>
<evidence type="ECO:0000256" key="3">
    <source>
        <dbReference type="ARBA" id="ARBA00022525"/>
    </source>
</evidence>
<feature type="compositionally biased region" description="Low complexity" evidence="16">
    <location>
        <begin position="592"/>
        <end position="606"/>
    </location>
</feature>
<organism evidence="19 20">
    <name type="scientific">Rhodofomes roseus</name>
    <dbReference type="NCBI Taxonomy" id="34475"/>
    <lineage>
        <taxon>Eukaryota</taxon>
        <taxon>Fungi</taxon>
        <taxon>Dikarya</taxon>
        <taxon>Basidiomycota</taxon>
        <taxon>Agaricomycotina</taxon>
        <taxon>Agaricomycetes</taxon>
        <taxon>Polyporales</taxon>
        <taxon>Rhodofomes</taxon>
    </lineage>
</organism>
<keyword evidence="7" id="KW-0560">Oxidoreductase</keyword>
<dbReference type="AlphaFoldDB" id="A0A4Y9Z4W8"/>
<evidence type="ECO:0000256" key="17">
    <source>
        <dbReference type="SAM" id="SignalP"/>
    </source>
</evidence>
<comment type="cofactor">
    <cofactor evidence="1">
        <name>Cu(2+)</name>
        <dbReference type="ChEBI" id="CHEBI:29036"/>
    </cofactor>
</comment>
<dbReference type="InterPro" id="IPR005103">
    <property type="entry name" value="AA9_LPMO"/>
</dbReference>
<dbReference type="STRING" id="34475.A0A4Y9Z4W8"/>
<dbReference type="GO" id="GO:0000981">
    <property type="term" value="F:DNA-binding transcription factor activity, RNA polymerase II-specific"/>
    <property type="evidence" value="ECO:0007669"/>
    <property type="project" value="InterPro"/>
</dbReference>
<dbReference type="EC" id="1.14.99.56" evidence="15"/>
<evidence type="ECO:0000313" key="20">
    <source>
        <dbReference type="Proteomes" id="UP000298390"/>
    </source>
</evidence>
<proteinExistence type="inferred from homology"/>
<sequence>MRGWKAFLLPLVAALRVSAHGYVSRVVIDGVAYAGNEPNADTGSSPIRMISSISPVQPATNADLNCGLDAQVAAITAPAKPGSNVTFQWSGAPGGGDNWPHNVGPLMTYMTQCTTTNCTEFDSTSAEWFKIAELGMSSSSAWFQAYLTQGDSYTLTLPKNIKPGGYLIRHEVIALHQAVSVGGAEFYPSCTQVLISGSGDGTPSSGETCTFPGGYSNTDPGIYVPDIYDGDLDYVFPGPNISHLASPGDGMITAKVPGGDAAPSGTEIASSTASVSVVAAPHGRWWEWRLLRLLWLGHGFRLWLGRLGRRVGHCSADSWWGLCRGIVPAEVCAQIERRADPALDPQPAAPASCYQTLFRSLVVNGARRTVDGTISLRTSSRGSYMPSALSGSNLALHDALTNVYLSAQYPQQRPPSPQLHYPLRWPEADSYPQYPMTNAIDPALAQGASHFPPSYSVAPQSTYQSMQDAQSAASQPAWAVSGSLDPVTGVFQRMAEHPRMRTAQACEKCRTRKAKCSGEHPSCQRCRSRGLLCEYAPERRMRGPNKKKRDESSTERKSSPSFDEQRRGSVISVASTSSGSDLDSYRFPEIPPAVQASVAASPRPASHTASPYAGSPHPPSPRRQLSRSQDLSAGMPASPLRFHITEAPSTMTPPPAPAKSPTQTRRRPRPPPLHLGDAMFFDASAFMGRSPRTPMTPDPVTHSKVELVDDITPTYAARRQSLPSYLVQGYTSTPPVLSEGFSQQSNHSHSRSNSTSEAPLTPLSLDPVGGLAYPEDFSLGFEGQLGDIQESKEPFEPELPRLEIHPDEPGKHNSVGVTVVDVSPAEVHAFVDAPDLET</sequence>
<feature type="region of interest" description="Disordered" evidence="16">
    <location>
        <begin position="537"/>
        <end position="676"/>
    </location>
</feature>
<evidence type="ECO:0000256" key="15">
    <source>
        <dbReference type="ARBA" id="ARBA00047174"/>
    </source>
</evidence>
<keyword evidence="9" id="KW-0503">Monooxygenase</keyword>
<evidence type="ECO:0000256" key="8">
    <source>
        <dbReference type="ARBA" id="ARBA00023008"/>
    </source>
</evidence>
<keyword evidence="12" id="KW-0624">Polysaccharide degradation</keyword>
<comment type="catalytic activity">
    <reaction evidence="14">
        <text>[(1-&gt;4)-beta-D-glucosyl]n+m + reduced acceptor + O2 = 4-dehydro-beta-D-glucosyl-[(1-&gt;4)-beta-D-glucosyl]n-1 + [(1-&gt;4)-beta-D-glucosyl]m + acceptor + H2O.</text>
        <dbReference type="EC" id="1.14.99.56"/>
    </reaction>
</comment>
<feature type="region of interest" description="Disordered" evidence="16">
    <location>
        <begin position="792"/>
        <end position="815"/>
    </location>
</feature>
<feature type="compositionally biased region" description="Basic and acidic residues" evidence="16">
    <location>
        <begin position="792"/>
        <end position="811"/>
    </location>
</feature>
<keyword evidence="5 17" id="KW-0732">Signal</keyword>
<dbReference type="EMBL" id="SEKV01000007">
    <property type="protein sequence ID" value="TFY69642.1"/>
    <property type="molecule type" value="Genomic_DNA"/>
</dbReference>
<evidence type="ECO:0000256" key="10">
    <source>
        <dbReference type="ARBA" id="ARBA00023157"/>
    </source>
</evidence>
<dbReference type="SMART" id="SM00066">
    <property type="entry name" value="GAL4"/>
    <property type="match status" value="1"/>
</dbReference>
<dbReference type="PANTHER" id="PTHR33353:SF10">
    <property type="entry name" value="ENDO-BETA-1,4-GLUCANASE D"/>
    <property type="match status" value="1"/>
</dbReference>
<feature type="compositionally biased region" description="Basic and acidic residues" evidence="16">
    <location>
        <begin position="548"/>
        <end position="567"/>
    </location>
</feature>
<keyword evidence="3" id="KW-0964">Secreted</keyword>
<keyword evidence="10" id="KW-1015">Disulfide bond</keyword>
<dbReference type="Gene3D" id="2.70.50.70">
    <property type="match status" value="1"/>
</dbReference>
<comment type="caution">
    <text evidence="19">The sequence shown here is derived from an EMBL/GenBank/DDBJ whole genome shotgun (WGS) entry which is preliminary data.</text>
</comment>
<dbReference type="PROSITE" id="PS00463">
    <property type="entry name" value="ZN2_CY6_FUNGAL_1"/>
    <property type="match status" value="1"/>
</dbReference>
<evidence type="ECO:0000256" key="16">
    <source>
        <dbReference type="SAM" id="MobiDB-lite"/>
    </source>
</evidence>
<comment type="subcellular location">
    <subcellularLocation>
        <location evidence="2">Secreted</location>
    </subcellularLocation>
</comment>
<evidence type="ECO:0000256" key="1">
    <source>
        <dbReference type="ARBA" id="ARBA00001973"/>
    </source>
</evidence>
<protein>
    <recommendedName>
        <fullName evidence="15">lytic cellulose monooxygenase (C4-dehydrogenating)</fullName>
        <ecNumber evidence="15">1.14.99.56</ecNumber>
    </recommendedName>
</protein>
<gene>
    <name evidence="19" type="ORF">EVJ58_g308</name>
</gene>
<name>A0A4Y9Z4W8_9APHY</name>
<keyword evidence="11" id="KW-0119">Carbohydrate metabolism</keyword>
<evidence type="ECO:0000256" key="5">
    <source>
        <dbReference type="ARBA" id="ARBA00022729"/>
    </source>
</evidence>
<feature type="domain" description="Zn(2)-C6 fungal-type" evidence="18">
    <location>
        <begin position="505"/>
        <end position="535"/>
    </location>
</feature>
<keyword evidence="6" id="KW-0136">Cellulose degradation</keyword>
<dbReference type="GO" id="GO:0004497">
    <property type="term" value="F:monooxygenase activity"/>
    <property type="evidence" value="ECO:0007669"/>
    <property type="project" value="UniProtKB-KW"/>
</dbReference>
<reference evidence="19 20" key="1">
    <citation type="submission" date="2019-01" db="EMBL/GenBank/DDBJ databases">
        <title>Genome sequencing of the rare red list fungi Fomitopsis rosea.</title>
        <authorList>
            <person name="Buettner E."/>
            <person name="Kellner H."/>
        </authorList>
    </citation>
    <scope>NUCLEOTIDE SEQUENCE [LARGE SCALE GENOMIC DNA]</scope>
    <source>
        <strain evidence="19 20">DSM 105464</strain>
    </source>
</reference>
<dbReference type="InterPro" id="IPR001138">
    <property type="entry name" value="Zn2Cys6_DnaBD"/>
</dbReference>
<evidence type="ECO:0000256" key="6">
    <source>
        <dbReference type="ARBA" id="ARBA00023001"/>
    </source>
</evidence>
<keyword evidence="8" id="KW-0186">Copper</keyword>
<dbReference type="InterPro" id="IPR049892">
    <property type="entry name" value="AA9"/>
</dbReference>
<dbReference type="InterPro" id="IPR036864">
    <property type="entry name" value="Zn2-C6_fun-type_DNA-bd_sf"/>
</dbReference>
<dbReference type="PROSITE" id="PS50048">
    <property type="entry name" value="ZN2_CY6_FUNGAL_2"/>
    <property type="match status" value="1"/>
</dbReference>
<comment type="similarity">
    <text evidence="13">Belongs to the polysaccharide monooxygenase AA9 family.</text>
</comment>
<feature type="region of interest" description="Disordered" evidence="16">
    <location>
        <begin position="736"/>
        <end position="767"/>
    </location>
</feature>
<feature type="compositionally biased region" description="Low complexity" evidence="16">
    <location>
        <begin position="568"/>
        <end position="580"/>
    </location>
</feature>
<evidence type="ECO:0000256" key="12">
    <source>
        <dbReference type="ARBA" id="ARBA00023326"/>
    </source>
</evidence>
<evidence type="ECO:0000256" key="11">
    <source>
        <dbReference type="ARBA" id="ARBA00023277"/>
    </source>
</evidence>
<feature type="chain" id="PRO_5021327437" description="lytic cellulose monooxygenase (C4-dehydrogenating)" evidence="17">
    <location>
        <begin position="20"/>
        <end position="838"/>
    </location>
</feature>
<feature type="compositionally biased region" description="Low complexity" evidence="16">
    <location>
        <begin position="742"/>
        <end position="756"/>
    </location>
</feature>
<dbReference type="GO" id="GO:0008270">
    <property type="term" value="F:zinc ion binding"/>
    <property type="evidence" value="ECO:0007669"/>
    <property type="project" value="InterPro"/>
</dbReference>
<evidence type="ECO:0000259" key="18">
    <source>
        <dbReference type="PROSITE" id="PS50048"/>
    </source>
</evidence>
<evidence type="ECO:0000313" key="19">
    <source>
        <dbReference type="EMBL" id="TFY69642.1"/>
    </source>
</evidence>
<evidence type="ECO:0000256" key="13">
    <source>
        <dbReference type="ARBA" id="ARBA00044502"/>
    </source>
</evidence>
<dbReference type="Proteomes" id="UP000298390">
    <property type="component" value="Unassembled WGS sequence"/>
</dbReference>
<dbReference type="CDD" id="cd21175">
    <property type="entry name" value="LPMO_AA9"/>
    <property type="match status" value="1"/>
</dbReference>
<dbReference type="CDD" id="cd00067">
    <property type="entry name" value="GAL4"/>
    <property type="match status" value="1"/>
</dbReference>
<feature type="signal peptide" evidence="17">
    <location>
        <begin position="1"/>
        <end position="19"/>
    </location>
</feature>
<evidence type="ECO:0000256" key="2">
    <source>
        <dbReference type="ARBA" id="ARBA00004613"/>
    </source>
</evidence>
<dbReference type="Pfam" id="PF03443">
    <property type="entry name" value="AA9"/>
    <property type="match status" value="1"/>
</dbReference>